<dbReference type="Proteomes" id="UP000244336">
    <property type="component" value="Chromosome 1"/>
</dbReference>
<organism evidence="2 3">
    <name type="scientific">Panicum hallii var. hallii</name>
    <dbReference type="NCBI Taxonomy" id="1504633"/>
    <lineage>
        <taxon>Eukaryota</taxon>
        <taxon>Viridiplantae</taxon>
        <taxon>Streptophyta</taxon>
        <taxon>Embryophyta</taxon>
        <taxon>Tracheophyta</taxon>
        <taxon>Spermatophyta</taxon>
        <taxon>Magnoliopsida</taxon>
        <taxon>Liliopsida</taxon>
        <taxon>Poales</taxon>
        <taxon>Poaceae</taxon>
        <taxon>PACMAD clade</taxon>
        <taxon>Panicoideae</taxon>
        <taxon>Panicodae</taxon>
        <taxon>Paniceae</taxon>
        <taxon>Panicinae</taxon>
        <taxon>Panicum</taxon>
        <taxon>Panicum sect. Panicum</taxon>
    </lineage>
</organism>
<sequence>MRSIFRASREEETQSVQPLGRQYRLGHHPTAAQPAILANRMQYSTLQAGRNKRSFLSLSQRAPGHQSKGCLLVPPAVRNPIRPGGQSIKVAFDAPQDDPPRNPCSHILVLLLLLLHHGSGGWARSFWNLLPVLLLLAWFRNKKLPRNPCMYLPVCSCTNKDCLPGRWCTTVLVSSFAFLLYQQRP</sequence>
<dbReference type="EMBL" id="CM009749">
    <property type="protein sequence ID" value="PUZ74295.1"/>
    <property type="molecule type" value="Genomic_DNA"/>
</dbReference>
<accession>A0A2T7F2J4</accession>
<protein>
    <submittedName>
        <fullName evidence="2">Uncharacterized protein</fullName>
    </submittedName>
</protein>
<name>A0A2T7F2J4_9POAL</name>
<dbReference type="Gramene" id="PUZ74295">
    <property type="protein sequence ID" value="PUZ74295"/>
    <property type="gene ID" value="GQ55_1G053300"/>
</dbReference>
<feature type="region of interest" description="Disordered" evidence="1">
    <location>
        <begin position="1"/>
        <end position="25"/>
    </location>
</feature>
<keyword evidence="3" id="KW-1185">Reference proteome</keyword>
<gene>
    <name evidence="2" type="ORF">GQ55_1G053300</name>
</gene>
<evidence type="ECO:0000313" key="3">
    <source>
        <dbReference type="Proteomes" id="UP000244336"/>
    </source>
</evidence>
<evidence type="ECO:0000313" key="2">
    <source>
        <dbReference type="EMBL" id="PUZ74295.1"/>
    </source>
</evidence>
<dbReference type="AlphaFoldDB" id="A0A2T7F2J4"/>
<evidence type="ECO:0000256" key="1">
    <source>
        <dbReference type="SAM" id="MobiDB-lite"/>
    </source>
</evidence>
<reference evidence="2 3" key="1">
    <citation type="submission" date="2018-04" db="EMBL/GenBank/DDBJ databases">
        <title>WGS assembly of Panicum hallii var. hallii HAL2.</title>
        <authorList>
            <person name="Lovell J."/>
            <person name="Jenkins J."/>
            <person name="Lowry D."/>
            <person name="Mamidi S."/>
            <person name="Sreedasyam A."/>
            <person name="Weng X."/>
            <person name="Barry K."/>
            <person name="Bonette J."/>
            <person name="Campitelli B."/>
            <person name="Daum C."/>
            <person name="Gordon S."/>
            <person name="Gould B."/>
            <person name="Lipzen A."/>
            <person name="MacQueen A."/>
            <person name="Palacio-Mejia J."/>
            <person name="Plott C."/>
            <person name="Shakirov E."/>
            <person name="Shu S."/>
            <person name="Yoshinaga Y."/>
            <person name="Zane M."/>
            <person name="Rokhsar D."/>
            <person name="Grimwood J."/>
            <person name="Schmutz J."/>
            <person name="Juenger T."/>
        </authorList>
    </citation>
    <scope>NUCLEOTIDE SEQUENCE [LARGE SCALE GENOMIC DNA]</scope>
    <source>
        <strain evidence="3">cv. HAL2</strain>
    </source>
</reference>
<proteinExistence type="predicted"/>